<dbReference type="OrthoDB" id="194128at2"/>
<accession>A0A1H1VMP3</accession>
<organism evidence="1 2">
    <name type="scientific">Actinoplanes derwentensis</name>
    <dbReference type="NCBI Taxonomy" id="113562"/>
    <lineage>
        <taxon>Bacteria</taxon>
        <taxon>Bacillati</taxon>
        <taxon>Actinomycetota</taxon>
        <taxon>Actinomycetes</taxon>
        <taxon>Micromonosporales</taxon>
        <taxon>Micromonosporaceae</taxon>
        <taxon>Actinoplanes</taxon>
    </lineage>
</organism>
<proteinExistence type="predicted"/>
<evidence type="ECO:0000313" key="2">
    <source>
        <dbReference type="Proteomes" id="UP000198688"/>
    </source>
</evidence>
<sequence>MSFTFASPVFFDELDPNGHLHNARFAVHVERAQSALFEQLTGGATTPAGRKADLHYVVRELHVEFLAPVSAPGPMAVTLTGLKIGNTSAVYGFTCGTDPVYATGHRVIVKVDPSTGRPVPWSDWYRTVFEELSA</sequence>
<reference evidence="1 2" key="1">
    <citation type="submission" date="2016-10" db="EMBL/GenBank/DDBJ databases">
        <authorList>
            <person name="de Groot N.N."/>
        </authorList>
    </citation>
    <scope>NUCLEOTIDE SEQUENCE [LARGE SCALE GENOMIC DNA]</scope>
    <source>
        <strain evidence="1 2">DSM 43941</strain>
    </source>
</reference>
<dbReference type="AlphaFoldDB" id="A0A1H1VMP3"/>
<dbReference type="InterPro" id="IPR029069">
    <property type="entry name" value="HotDog_dom_sf"/>
</dbReference>
<dbReference type="EMBL" id="LT629758">
    <property type="protein sequence ID" value="SDS86204.1"/>
    <property type="molecule type" value="Genomic_DNA"/>
</dbReference>
<gene>
    <name evidence="1" type="ORF">SAMN04489716_1819</name>
</gene>
<keyword evidence="2" id="KW-1185">Reference proteome</keyword>
<dbReference type="RefSeq" id="WP_092543310.1">
    <property type="nucleotide sequence ID" value="NZ_BOMJ01000011.1"/>
</dbReference>
<protein>
    <submittedName>
        <fullName evidence="1">Acyl-CoA thioester hydrolase</fullName>
    </submittedName>
</protein>
<dbReference type="STRING" id="113562.SAMN04489716_1819"/>
<dbReference type="PANTHER" id="PTHR31793:SF24">
    <property type="entry name" value="LONG-CHAIN ACYL-COA THIOESTERASE FADM"/>
    <property type="match status" value="1"/>
</dbReference>
<dbReference type="GO" id="GO:0047617">
    <property type="term" value="F:fatty acyl-CoA hydrolase activity"/>
    <property type="evidence" value="ECO:0007669"/>
    <property type="project" value="TreeGrafter"/>
</dbReference>
<dbReference type="Pfam" id="PF13279">
    <property type="entry name" value="4HBT_2"/>
    <property type="match status" value="1"/>
</dbReference>
<dbReference type="PANTHER" id="PTHR31793">
    <property type="entry name" value="4-HYDROXYBENZOYL-COA THIOESTERASE FAMILY MEMBER"/>
    <property type="match status" value="1"/>
</dbReference>
<dbReference type="InterPro" id="IPR050563">
    <property type="entry name" value="4-hydroxybenzoyl-CoA_TE"/>
</dbReference>
<evidence type="ECO:0000313" key="1">
    <source>
        <dbReference type="EMBL" id="SDS86204.1"/>
    </source>
</evidence>
<dbReference type="SUPFAM" id="SSF54637">
    <property type="entry name" value="Thioesterase/thiol ester dehydrase-isomerase"/>
    <property type="match status" value="1"/>
</dbReference>
<dbReference type="Proteomes" id="UP000198688">
    <property type="component" value="Chromosome I"/>
</dbReference>
<name>A0A1H1VMP3_9ACTN</name>
<keyword evidence="1" id="KW-0378">Hydrolase</keyword>
<dbReference type="Gene3D" id="3.10.129.10">
    <property type="entry name" value="Hotdog Thioesterase"/>
    <property type="match status" value="1"/>
</dbReference>
<dbReference type="CDD" id="cd00586">
    <property type="entry name" value="4HBT"/>
    <property type="match status" value="1"/>
</dbReference>